<proteinExistence type="inferred from homology"/>
<evidence type="ECO:0000256" key="3">
    <source>
        <dbReference type="ARBA" id="ARBA00022691"/>
    </source>
</evidence>
<name>A0A974DL04_XENLA</name>
<evidence type="ECO:0000256" key="1">
    <source>
        <dbReference type="ARBA" id="ARBA00022603"/>
    </source>
</evidence>
<dbReference type="InterPro" id="IPR001678">
    <property type="entry name" value="MeTrfase_RsmB-F_NOP2_dom"/>
</dbReference>
<keyword evidence="2 5" id="KW-0808">Transferase</keyword>
<dbReference type="AlphaFoldDB" id="A0A974DL04"/>
<accession>A0A974DL04</accession>
<dbReference type="SUPFAM" id="SSF53335">
    <property type="entry name" value="S-adenosyl-L-methionine-dependent methyltransferases"/>
    <property type="match status" value="1"/>
</dbReference>
<evidence type="ECO:0000256" key="4">
    <source>
        <dbReference type="ARBA" id="ARBA00022884"/>
    </source>
</evidence>
<dbReference type="GO" id="GO:0031167">
    <property type="term" value="P:rRNA methylation"/>
    <property type="evidence" value="ECO:0007669"/>
    <property type="project" value="TreeGrafter"/>
</dbReference>
<dbReference type="Proteomes" id="UP000694892">
    <property type="component" value="Chromosome 2L"/>
</dbReference>
<comment type="similarity">
    <text evidence="5">Belongs to the class I-like SAM-binding methyltransferase superfamily. RsmB/NOP family.</text>
</comment>
<dbReference type="GO" id="GO:0008173">
    <property type="term" value="F:RNA methyltransferase activity"/>
    <property type="evidence" value="ECO:0007669"/>
    <property type="project" value="InterPro"/>
</dbReference>
<gene>
    <name evidence="7" type="ORF">XELAEV_18011554mg</name>
</gene>
<dbReference type="InterPro" id="IPR049560">
    <property type="entry name" value="MeTrfase_RsmB-F_NOP2_cat"/>
</dbReference>
<dbReference type="InterPro" id="IPR023267">
    <property type="entry name" value="RCMT"/>
</dbReference>
<dbReference type="PANTHER" id="PTHR22808:SF8">
    <property type="entry name" value="TRNA (CYTOSINE(34)-C(5))-METHYLTRANSFERASE, MITOCHONDRIAL"/>
    <property type="match status" value="1"/>
</dbReference>
<dbReference type="Pfam" id="PF01189">
    <property type="entry name" value="Methyltr_RsmB-F"/>
    <property type="match status" value="1"/>
</dbReference>
<dbReference type="Gene3D" id="6.20.240.40">
    <property type="match status" value="1"/>
</dbReference>
<keyword evidence="1 5" id="KW-0489">Methyltransferase</keyword>
<evidence type="ECO:0000313" key="7">
    <source>
        <dbReference type="EMBL" id="OCT93884.1"/>
    </source>
</evidence>
<evidence type="ECO:0000259" key="6">
    <source>
        <dbReference type="PROSITE" id="PS51686"/>
    </source>
</evidence>
<sequence>MGRLQKQVCRFVLDYFDRTYTREIGNAWSTVREVLSTPECWQYAVLLNNFTSTWALESQLHMKGYHLLFQEIICPQTLKCFVNGNPGKFPSQRHRTGKLKEYYVLNAASLLPVLALDVRDGENVLDMCAAPGGKSIGLLQCSTPARLHCNEPDLPRSRWLKQTLESFVPETEMNHIFSTELDGRLLGKFHSGFYDKVLEVLRPGGSLVYSTCTLSRAENSDVISNILNSCSNVVAVDLSSTARALAHEFSFAPGVPHGLLVLPDAGKSWGPMFVAKLLKV</sequence>
<feature type="domain" description="SAM-dependent MTase RsmB/NOP-type" evidence="6">
    <location>
        <begin position="186"/>
        <end position="280"/>
    </location>
</feature>
<keyword evidence="4 5" id="KW-0694">RNA-binding</keyword>
<dbReference type="GO" id="GO:0003723">
    <property type="term" value="F:RNA binding"/>
    <property type="evidence" value="ECO:0007669"/>
    <property type="project" value="UniProtKB-UniRule"/>
</dbReference>
<comment type="caution">
    <text evidence="5">Lacks conserved residue(s) required for the propagation of feature annotation.</text>
</comment>
<dbReference type="InterPro" id="IPR029063">
    <property type="entry name" value="SAM-dependent_MTases_sf"/>
</dbReference>
<feature type="active site" description="Nucleophile" evidence="5">
    <location>
        <position position="212"/>
    </location>
</feature>
<dbReference type="GO" id="GO:0005762">
    <property type="term" value="C:mitochondrial large ribosomal subunit"/>
    <property type="evidence" value="ECO:0007669"/>
    <property type="project" value="TreeGrafter"/>
</dbReference>
<dbReference type="EMBL" id="CM004468">
    <property type="protein sequence ID" value="OCT93884.1"/>
    <property type="molecule type" value="Genomic_DNA"/>
</dbReference>
<evidence type="ECO:0000313" key="8">
    <source>
        <dbReference type="Proteomes" id="UP000694892"/>
    </source>
</evidence>
<organism evidence="7 8">
    <name type="scientific">Xenopus laevis</name>
    <name type="common">African clawed frog</name>
    <dbReference type="NCBI Taxonomy" id="8355"/>
    <lineage>
        <taxon>Eukaryota</taxon>
        <taxon>Metazoa</taxon>
        <taxon>Chordata</taxon>
        <taxon>Craniata</taxon>
        <taxon>Vertebrata</taxon>
        <taxon>Euteleostomi</taxon>
        <taxon>Amphibia</taxon>
        <taxon>Batrachia</taxon>
        <taxon>Anura</taxon>
        <taxon>Pipoidea</taxon>
        <taxon>Pipidae</taxon>
        <taxon>Xenopodinae</taxon>
        <taxon>Xenopus</taxon>
        <taxon>Xenopus</taxon>
    </lineage>
</organism>
<dbReference type="PANTHER" id="PTHR22808">
    <property type="entry name" value="NCL1 YEAST -RELATED NOL1/NOP2/FMU SUN DOMAIN-CONTAINING"/>
    <property type="match status" value="1"/>
</dbReference>
<protein>
    <recommendedName>
        <fullName evidence="6">SAM-dependent MTase RsmB/NOP-type domain-containing protein</fullName>
    </recommendedName>
</protein>
<evidence type="ECO:0000256" key="5">
    <source>
        <dbReference type="PROSITE-ProRule" id="PRU01023"/>
    </source>
</evidence>
<evidence type="ECO:0000256" key="2">
    <source>
        <dbReference type="ARBA" id="ARBA00022679"/>
    </source>
</evidence>
<dbReference type="Gene3D" id="3.40.50.150">
    <property type="entry name" value="Vaccinia Virus protein VP39"/>
    <property type="match status" value="2"/>
</dbReference>
<dbReference type="PROSITE" id="PS51686">
    <property type="entry name" value="SAM_MT_RSMB_NOP"/>
    <property type="match status" value="1"/>
</dbReference>
<keyword evidence="3 5" id="KW-0949">S-adenosyl-L-methionine</keyword>
<reference evidence="8" key="1">
    <citation type="journal article" date="2016" name="Nature">
        <title>Genome evolution in the allotetraploid frog Xenopus laevis.</title>
        <authorList>
            <person name="Session A.M."/>
            <person name="Uno Y."/>
            <person name="Kwon T."/>
            <person name="Chapman J.A."/>
            <person name="Toyoda A."/>
            <person name="Takahashi S."/>
            <person name="Fukui A."/>
            <person name="Hikosaka A."/>
            <person name="Suzuki A."/>
            <person name="Kondo M."/>
            <person name="van Heeringen S.J."/>
            <person name="Quigley I."/>
            <person name="Heinz S."/>
            <person name="Ogino H."/>
            <person name="Ochi H."/>
            <person name="Hellsten U."/>
            <person name="Lyons J.B."/>
            <person name="Simakov O."/>
            <person name="Putnam N."/>
            <person name="Stites J."/>
            <person name="Kuroki Y."/>
            <person name="Tanaka T."/>
            <person name="Michiue T."/>
            <person name="Watanabe M."/>
            <person name="Bogdanovic O."/>
            <person name="Lister R."/>
            <person name="Georgiou G."/>
            <person name="Paranjpe S.S."/>
            <person name="van Kruijsbergen I."/>
            <person name="Shu S."/>
            <person name="Carlson J."/>
            <person name="Kinoshita T."/>
            <person name="Ohta Y."/>
            <person name="Mawaribuchi S."/>
            <person name="Jenkins J."/>
            <person name="Grimwood J."/>
            <person name="Schmutz J."/>
            <person name="Mitros T."/>
            <person name="Mozaffari S.V."/>
            <person name="Suzuki Y."/>
            <person name="Haramoto Y."/>
            <person name="Yamamoto T.S."/>
            <person name="Takagi C."/>
            <person name="Heald R."/>
            <person name="Miller K."/>
            <person name="Haudenschild C."/>
            <person name="Kitzman J."/>
            <person name="Nakayama T."/>
            <person name="Izutsu Y."/>
            <person name="Robert J."/>
            <person name="Fortriede J."/>
            <person name="Burns K."/>
            <person name="Lotay V."/>
            <person name="Karimi K."/>
            <person name="Yasuoka Y."/>
            <person name="Dichmann D.S."/>
            <person name="Flajnik M.F."/>
            <person name="Houston D.W."/>
            <person name="Shendure J."/>
            <person name="DuPasquier L."/>
            <person name="Vize P.D."/>
            <person name="Zorn A.M."/>
            <person name="Ito M."/>
            <person name="Marcotte E.M."/>
            <person name="Wallingford J.B."/>
            <person name="Ito Y."/>
            <person name="Asashima M."/>
            <person name="Ueno N."/>
            <person name="Matsuda Y."/>
            <person name="Veenstra G.J."/>
            <person name="Fujiyama A."/>
            <person name="Harland R.M."/>
            <person name="Taira M."/>
            <person name="Rokhsar D.S."/>
        </authorList>
    </citation>
    <scope>NUCLEOTIDE SEQUENCE [LARGE SCALE GENOMIC DNA]</scope>
    <source>
        <strain evidence="8">J</strain>
    </source>
</reference>
<dbReference type="OMA" id="XDILTSP"/>